<dbReference type="CDD" id="cd03468">
    <property type="entry name" value="PolY_like"/>
    <property type="match status" value="1"/>
</dbReference>
<dbReference type="PANTHER" id="PTHR35369:SF2">
    <property type="entry name" value="BLR3025 PROTEIN"/>
    <property type="match status" value="1"/>
</dbReference>
<name>A0A6J4NUK1_9ACTN</name>
<dbReference type="SUPFAM" id="SSF56672">
    <property type="entry name" value="DNA/RNA polymerases"/>
    <property type="match status" value="1"/>
</dbReference>
<dbReference type="Pfam" id="PF00817">
    <property type="entry name" value="IMS"/>
    <property type="match status" value="1"/>
</dbReference>
<gene>
    <name evidence="4" type="ORF">AVDCRST_MAG75-1946</name>
</gene>
<dbReference type="InterPro" id="IPR050356">
    <property type="entry name" value="SulA_CellDiv_inhibitor"/>
</dbReference>
<proteinExistence type="predicted"/>
<evidence type="ECO:0000256" key="1">
    <source>
        <dbReference type="ARBA" id="ARBA00022763"/>
    </source>
</evidence>
<sequence length="517" mass="56402">MTELLTRPRSSATSRMMVIWCPDWPVIAAMVEESLPAHLPIAVVQHNQVFACSAPARTEGVRRGMRRRDASATCPDLVLVDHNPNRDLRAFEDILSVVEEVSPGVAPIRPGLCALGVPSRYYGGEPQAAAVLAERLVQAGVWDCRIGIADGMFAAEQAARRAAPQDSVIIGPGESAEFLSGLPIGVLEDTEMVSLLKRLGLRSLGDFAVLSARDVLTRFGREGAWYHRLARGLDTRSAAGRTPPPELDAYVDFTPPLEVMEPIVFSVRQTAEKFVAELARHGLVCTTARIEIVGDGSWNGSRRWAHPRWFGASDLVDRVHWQLQGDPPPQPVTGVRLVPESVESMADQGEGLWGSAPDERINRGVARLQSMLGHEAVQSPTLQGGRSPRARQAGTPWGERSAGLRRRGLPWPGSIPPPAPTCVFAEPHVATVVGAEGQPVGVTTRGVVTTEPMLFKAQESDELMRVEAWAGPWPIDELWWDPVQARQVARFQVVGVDGSAWLLVVENSQWWTEAQYA</sequence>
<dbReference type="PROSITE" id="PS50173">
    <property type="entry name" value="UMUC"/>
    <property type="match status" value="1"/>
</dbReference>
<feature type="region of interest" description="Disordered" evidence="2">
    <location>
        <begin position="376"/>
        <end position="405"/>
    </location>
</feature>
<keyword evidence="1" id="KW-0227">DNA damage</keyword>
<dbReference type="EMBL" id="CADCUO010000122">
    <property type="protein sequence ID" value="CAA9398081.1"/>
    <property type="molecule type" value="Genomic_DNA"/>
</dbReference>
<accession>A0A6J4NUK1</accession>
<dbReference type="GO" id="GO:0006281">
    <property type="term" value="P:DNA repair"/>
    <property type="evidence" value="ECO:0007669"/>
    <property type="project" value="InterPro"/>
</dbReference>
<evidence type="ECO:0000259" key="3">
    <source>
        <dbReference type="PROSITE" id="PS50173"/>
    </source>
</evidence>
<evidence type="ECO:0000256" key="2">
    <source>
        <dbReference type="SAM" id="MobiDB-lite"/>
    </source>
</evidence>
<dbReference type="Gene3D" id="3.40.1170.60">
    <property type="match status" value="1"/>
</dbReference>
<dbReference type="AlphaFoldDB" id="A0A6J4NUK1"/>
<evidence type="ECO:0000313" key="4">
    <source>
        <dbReference type="EMBL" id="CAA9398081.1"/>
    </source>
</evidence>
<reference evidence="4" key="1">
    <citation type="submission" date="2020-02" db="EMBL/GenBank/DDBJ databases">
        <authorList>
            <person name="Meier V. D."/>
        </authorList>
    </citation>
    <scope>NUCLEOTIDE SEQUENCE</scope>
    <source>
        <strain evidence="4">AVDCRST_MAG75</strain>
    </source>
</reference>
<protein>
    <submittedName>
        <fullName evidence="4">DNA polymerase IV-like protein ImuB</fullName>
    </submittedName>
</protein>
<organism evidence="4">
    <name type="scientific">uncultured Propionibacteriaceae bacterium</name>
    <dbReference type="NCBI Taxonomy" id="257457"/>
    <lineage>
        <taxon>Bacteria</taxon>
        <taxon>Bacillati</taxon>
        <taxon>Actinomycetota</taxon>
        <taxon>Actinomycetes</taxon>
        <taxon>Propionibacteriales</taxon>
        <taxon>Propionibacteriaceae</taxon>
        <taxon>environmental samples</taxon>
    </lineage>
</organism>
<feature type="domain" description="UmuC" evidence="3">
    <location>
        <begin position="40"/>
        <end position="184"/>
    </location>
</feature>
<dbReference type="InterPro" id="IPR001126">
    <property type="entry name" value="UmuC"/>
</dbReference>
<dbReference type="PANTHER" id="PTHR35369">
    <property type="entry name" value="BLR3025 PROTEIN-RELATED"/>
    <property type="match status" value="1"/>
</dbReference>
<dbReference type="InterPro" id="IPR043502">
    <property type="entry name" value="DNA/RNA_pol_sf"/>
</dbReference>